<protein>
    <submittedName>
        <fullName evidence="3">Retrovirus-related Pol polyprotein from transposon TNT 1-94</fullName>
    </submittedName>
</protein>
<reference evidence="3" key="1">
    <citation type="journal article" date="2019" name="Sci. Rep.">
        <title>Draft genome of Tanacetum cinerariifolium, the natural source of mosquito coil.</title>
        <authorList>
            <person name="Yamashiro T."/>
            <person name="Shiraishi A."/>
            <person name="Satake H."/>
            <person name="Nakayama K."/>
        </authorList>
    </citation>
    <scope>NUCLEOTIDE SEQUENCE</scope>
</reference>
<name>A0A699J629_TANCI</name>
<proteinExistence type="predicted"/>
<feature type="non-terminal residue" evidence="3">
    <location>
        <position position="583"/>
    </location>
</feature>
<dbReference type="Pfam" id="PF25597">
    <property type="entry name" value="SH3_retrovirus"/>
    <property type="match status" value="1"/>
</dbReference>
<feature type="domain" description="Retroviral polymerase SH3-like" evidence="2">
    <location>
        <begin position="9"/>
        <end position="57"/>
    </location>
</feature>
<accession>A0A699J629</accession>
<sequence>MRPFGYPVTILNTKDHLSKFDRTADEGFFIGYSLNSKAFRVFNNRRRIVEENFHIRFCWVIIIINPLNFTTVSFRVDAAMDLEEKHQVFNAVGEELSAAKQKLMLLDSAAEGRLMLLGQVKNKMRIEQYFLMTDYSLWEVILNGDSSIPTRIVEGVLQPVAPTTVKQRLARKNELKARGTASHNLAFVSSSHTDSTTDSVSVTASVSAIYAKLLVSSLPNVDSLSNAVIYSFFASQSTSLQLDNEDLKHIDVDDLEEMDLRWQMAMLTMRARRLLQKTGKNLGRRTVPVETSTSNVLVSQVDGTGSYDWSYQAEEEPANFTFMAFSSRSSSDNEVPSCSKGYSKAYAQLHTEYDKLTDEFRKSQFDVISYQTGLESVEARLLLSPTKPEQDLSHTTRPSSPIIEDWQVQSLLVVAKEGIGKLALGNHKHYASLTHQKPQKHMVPTVVLTQSKSVLNTAIRPVSIVVPRIMVTRPRLAHPIVTKSKSPIRRHIPRSPSPKTSNLPPRVTAAQAPKVSTAQGEQGTWGNPQYALKDKGVIDSGCSRHKTGKMSYYLTLRSLMVDMLPLEVTPRVVRFLANEILRQ</sequence>
<evidence type="ECO:0000259" key="2">
    <source>
        <dbReference type="Pfam" id="PF25597"/>
    </source>
</evidence>
<dbReference type="EMBL" id="BKCJ010376404">
    <property type="protein sequence ID" value="GFA14855.1"/>
    <property type="molecule type" value="Genomic_DNA"/>
</dbReference>
<evidence type="ECO:0000313" key="3">
    <source>
        <dbReference type="EMBL" id="GFA14855.1"/>
    </source>
</evidence>
<feature type="region of interest" description="Disordered" evidence="1">
    <location>
        <begin position="485"/>
        <end position="506"/>
    </location>
</feature>
<evidence type="ECO:0000256" key="1">
    <source>
        <dbReference type="SAM" id="MobiDB-lite"/>
    </source>
</evidence>
<dbReference type="AlphaFoldDB" id="A0A699J629"/>
<organism evidence="3">
    <name type="scientific">Tanacetum cinerariifolium</name>
    <name type="common">Dalmatian daisy</name>
    <name type="synonym">Chrysanthemum cinerariifolium</name>
    <dbReference type="NCBI Taxonomy" id="118510"/>
    <lineage>
        <taxon>Eukaryota</taxon>
        <taxon>Viridiplantae</taxon>
        <taxon>Streptophyta</taxon>
        <taxon>Embryophyta</taxon>
        <taxon>Tracheophyta</taxon>
        <taxon>Spermatophyta</taxon>
        <taxon>Magnoliopsida</taxon>
        <taxon>eudicotyledons</taxon>
        <taxon>Gunneridae</taxon>
        <taxon>Pentapetalae</taxon>
        <taxon>asterids</taxon>
        <taxon>campanulids</taxon>
        <taxon>Asterales</taxon>
        <taxon>Asteraceae</taxon>
        <taxon>Asteroideae</taxon>
        <taxon>Anthemideae</taxon>
        <taxon>Anthemidinae</taxon>
        <taxon>Tanacetum</taxon>
    </lineage>
</organism>
<gene>
    <name evidence="3" type="ORF">Tci_586827</name>
</gene>
<dbReference type="InterPro" id="IPR057670">
    <property type="entry name" value="SH3_retrovirus"/>
</dbReference>
<comment type="caution">
    <text evidence="3">The sequence shown here is derived from an EMBL/GenBank/DDBJ whole genome shotgun (WGS) entry which is preliminary data.</text>
</comment>